<protein>
    <submittedName>
        <fullName evidence="2">Capsular polysaccharide synthesis protein</fullName>
    </submittedName>
</protein>
<dbReference type="EMBL" id="CP042913">
    <property type="protein sequence ID" value="QEG34701.1"/>
    <property type="molecule type" value="Genomic_DNA"/>
</dbReference>
<dbReference type="SUPFAM" id="SSF52540">
    <property type="entry name" value="P-loop containing nucleoside triphosphate hydrolases"/>
    <property type="match status" value="1"/>
</dbReference>
<dbReference type="OrthoDB" id="266185at2"/>
<feature type="compositionally biased region" description="Acidic residues" evidence="1">
    <location>
        <begin position="283"/>
        <end position="293"/>
    </location>
</feature>
<dbReference type="KEGG" id="bgok:Pr1d_19830"/>
<reference evidence="2 3" key="1">
    <citation type="submission" date="2019-08" db="EMBL/GenBank/DDBJ databases">
        <title>Deep-cultivation of Planctomycetes and their phenomic and genomic characterization uncovers novel biology.</title>
        <authorList>
            <person name="Wiegand S."/>
            <person name="Jogler M."/>
            <person name="Boedeker C."/>
            <person name="Pinto D."/>
            <person name="Vollmers J."/>
            <person name="Rivas-Marin E."/>
            <person name="Kohn T."/>
            <person name="Peeters S.H."/>
            <person name="Heuer A."/>
            <person name="Rast P."/>
            <person name="Oberbeckmann S."/>
            <person name="Bunk B."/>
            <person name="Jeske O."/>
            <person name="Meyerdierks A."/>
            <person name="Storesund J.E."/>
            <person name="Kallscheuer N."/>
            <person name="Luecker S."/>
            <person name="Lage O.M."/>
            <person name="Pohl T."/>
            <person name="Merkel B.J."/>
            <person name="Hornburger P."/>
            <person name="Mueller R.-W."/>
            <person name="Bruemmer F."/>
            <person name="Labrenz M."/>
            <person name="Spormann A.M."/>
            <person name="Op den Camp H."/>
            <person name="Overmann J."/>
            <person name="Amann R."/>
            <person name="Jetten M.S.M."/>
            <person name="Mascher T."/>
            <person name="Medema M.H."/>
            <person name="Devos D.P."/>
            <person name="Kaster A.-K."/>
            <person name="Ovreas L."/>
            <person name="Rohde M."/>
            <person name="Galperin M.Y."/>
            <person name="Jogler C."/>
        </authorList>
    </citation>
    <scope>NUCLEOTIDE SEQUENCE [LARGE SCALE GENOMIC DNA]</scope>
    <source>
        <strain evidence="2 3">Pr1d</strain>
    </source>
</reference>
<sequence length="293" mass="33418">MYIEKIKRALYLNVNYFLLLRAPVIVYSMERSGSVALYRTLRKHRVFVIGTHYLDPKKITSENLSGSARWACRNIVLRRKPAKIISLVRHPIDNMLSTFARSDFGQQASQADRDSTQGESIDSDQVLSEFCESYLQSDRYLHPLQWFTTEFQAALGVNVYDYPFDKQNGFVKFSEGPYDVLIMRTEITDEKKSRLVADFLGLPEIEMVNLAITADPSNPLLPGTPGEQTVYAEKYRALKEGIVIPPSYLDTIVNSQYAKHFFTEQERASIRKNYEGTRGSEAVETEDSGQADL</sequence>
<evidence type="ECO:0000313" key="2">
    <source>
        <dbReference type="EMBL" id="QEG34701.1"/>
    </source>
</evidence>
<dbReference type="InterPro" id="IPR027417">
    <property type="entry name" value="P-loop_NTPase"/>
</dbReference>
<dbReference type="Proteomes" id="UP000323917">
    <property type="component" value="Chromosome"/>
</dbReference>
<feature type="region of interest" description="Disordered" evidence="1">
    <location>
        <begin position="272"/>
        <end position="293"/>
    </location>
</feature>
<dbReference type="AlphaFoldDB" id="A0A5B9QKP2"/>
<gene>
    <name evidence="2" type="ORF">Pr1d_19830</name>
</gene>
<dbReference type="Pfam" id="PF10364">
    <property type="entry name" value="NKWYS"/>
    <property type="match status" value="1"/>
</dbReference>
<evidence type="ECO:0000256" key="1">
    <source>
        <dbReference type="SAM" id="MobiDB-lite"/>
    </source>
</evidence>
<dbReference type="InterPro" id="IPR018831">
    <property type="entry name" value="Uncharacterised_NKWYS"/>
</dbReference>
<dbReference type="Gene3D" id="3.40.50.300">
    <property type="entry name" value="P-loop containing nucleotide triphosphate hydrolases"/>
    <property type="match status" value="1"/>
</dbReference>
<keyword evidence="3" id="KW-1185">Reference proteome</keyword>
<evidence type="ECO:0000313" key="3">
    <source>
        <dbReference type="Proteomes" id="UP000323917"/>
    </source>
</evidence>
<proteinExistence type="predicted"/>
<accession>A0A5B9QKP2</accession>
<organism evidence="2 3">
    <name type="scientific">Bythopirellula goksoeyrii</name>
    <dbReference type="NCBI Taxonomy" id="1400387"/>
    <lineage>
        <taxon>Bacteria</taxon>
        <taxon>Pseudomonadati</taxon>
        <taxon>Planctomycetota</taxon>
        <taxon>Planctomycetia</taxon>
        <taxon>Pirellulales</taxon>
        <taxon>Lacipirellulaceae</taxon>
        <taxon>Bythopirellula</taxon>
    </lineage>
</organism>
<name>A0A5B9QKP2_9BACT</name>